<evidence type="ECO:0000313" key="5">
    <source>
        <dbReference type="Proteomes" id="UP000093695"/>
    </source>
</evidence>
<dbReference type="EMBL" id="CP016174">
    <property type="protein sequence ID" value="ANN16085.1"/>
    <property type="molecule type" value="Genomic_DNA"/>
</dbReference>
<dbReference type="PRINTS" id="PR00038">
    <property type="entry name" value="HTHLUXR"/>
</dbReference>
<dbReference type="Pfam" id="PF13191">
    <property type="entry name" value="AAA_16"/>
    <property type="match status" value="1"/>
</dbReference>
<dbReference type="PROSITE" id="PS50043">
    <property type="entry name" value="HTH_LUXR_2"/>
    <property type="match status" value="1"/>
</dbReference>
<organism evidence="4 5">
    <name type="scientific">Amycolatopsis orientalis</name>
    <name type="common">Nocardia orientalis</name>
    <dbReference type="NCBI Taxonomy" id="31958"/>
    <lineage>
        <taxon>Bacteria</taxon>
        <taxon>Bacillati</taxon>
        <taxon>Actinomycetota</taxon>
        <taxon>Actinomycetes</taxon>
        <taxon>Pseudonocardiales</taxon>
        <taxon>Pseudonocardiaceae</taxon>
        <taxon>Amycolatopsis</taxon>
    </lineage>
</organism>
<dbReference type="Gene3D" id="1.10.10.10">
    <property type="entry name" value="Winged helix-like DNA-binding domain superfamily/Winged helix DNA-binding domain"/>
    <property type="match status" value="1"/>
</dbReference>
<dbReference type="GO" id="GO:0004016">
    <property type="term" value="F:adenylate cyclase activity"/>
    <property type="evidence" value="ECO:0007669"/>
    <property type="project" value="TreeGrafter"/>
</dbReference>
<reference evidence="4 5" key="1">
    <citation type="journal article" date="2015" name="Genome Announc.">
        <title>Draft Genome Sequence of Norvancomycin-Producing Strain Amycolatopsis orientalis CPCC200066.</title>
        <authorList>
            <person name="Lei X."/>
            <person name="Yuan F."/>
            <person name="Shi Y."/>
            <person name="Li X."/>
            <person name="Wang L."/>
            <person name="Hong B."/>
        </authorList>
    </citation>
    <scope>NUCLEOTIDE SEQUENCE [LARGE SCALE GENOMIC DNA]</scope>
    <source>
        <strain evidence="4 5">B-37</strain>
    </source>
</reference>
<dbReference type="InterPro" id="IPR016032">
    <property type="entry name" value="Sig_transdc_resp-reg_C-effctor"/>
</dbReference>
<keyword evidence="5" id="KW-1185">Reference proteome</keyword>
<dbReference type="SMART" id="SM00421">
    <property type="entry name" value="HTH_LUXR"/>
    <property type="match status" value="1"/>
</dbReference>
<evidence type="ECO:0000259" key="3">
    <source>
        <dbReference type="PROSITE" id="PS50043"/>
    </source>
</evidence>
<dbReference type="Pfam" id="PF00196">
    <property type="entry name" value="GerE"/>
    <property type="match status" value="1"/>
</dbReference>
<dbReference type="InterPro" id="IPR036388">
    <property type="entry name" value="WH-like_DNA-bd_sf"/>
</dbReference>
<dbReference type="InterPro" id="IPR027417">
    <property type="entry name" value="P-loop_NTPase"/>
</dbReference>
<dbReference type="PANTHER" id="PTHR16305:SF28">
    <property type="entry name" value="GUANYLATE CYCLASE DOMAIN-CONTAINING PROTEIN"/>
    <property type="match status" value="1"/>
</dbReference>
<feature type="domain" description="HTH luxR-type" evidence="3">
    <location>
        <begin position="760"/>
        <end position="826"/>
    </location>
</feature>
<dbReference type="GO" id="GO:0005737">
    <property type="term" value="C:cytoplasm"/>
    <property type="evidence" value="ECO:0007669"/>
    <property type="project" value="TreeGrafter"/>
</dbReference>
<dbReference type="Gene3D" id="1.25.40.10">
    <property type="entry name" value="Tetratricopeptide repeat domain"/>
    <property type="match status" value="1"/>
</dbReference>
<dbReference type="AlphaFoldDB" id="A0A193BV79"/>
<sequence length="829" mass="90643">MDRTEQLDTLRRLFDQCRAGKGRVALAKGAVGHGKTSLLRAFARQADHDGALVLRAGCSEFETDFPLGVMNQLFPEIDHREAPLPNLFRELLSTLHTLARERPVVLGIDDVHFADAVSLRCLLYLARRTRSARIFMVLTEADRTCRAHPELFAELGELAHRLSLPSLAAAEASECSGGNPALVKAVRADNGVPGEHYRETVAFCLRRCENAVLGVARALAVLGPEASETRLSAMTGGAVRPALDVLTRAGLLSGGSFRHPAMTLAVLEDLTPAERERAHRQAAALLHEQGVSALPIAKHLLRAGSPVPPWALEVLVEAAELALCDDEVGLAVAFLTLAHQTHPDRVDILAKLARAEWQLNPSSVLRHFEPLLAGQLSRSDALDTARQLLWHGRTEQAAAVFDRVRESGGELHEAELWMMTGYPRRRRARHDHPPIALTEMLTLGNRRDAVAEADRFLRETRLSHATPWSAEPALSALLTFVYADEVDAAEAECERLQAEAAERGGPTWQAGFSAVRAEIALRRGDFRCAAVQADAALTHLSSKAWGVAVGFPLGSLILATTKSGESGKAAAQLARPIPDALLQTRHGLHYLHARAHHHLDGERHHAALADFLMCGKLMRDWGIDTPGFVAWRSGAAEAWLALGNRDDAKRLLFEQMSRPGVDGTRARAQALRVLAMTGKESKRPQLLSEAVDILENCGDRYELARVLADLGRVRHHLGEHKRARMTLRRAWHLAKSCAAAPLCQALMPEPTAVDVGGQTDAAKLGSLSESERRVAGLAVAGYTNREIARKLFVTDSTVEQHLTRVYRKLDVKYRRELPADLHADMATSA</sequence>
<dbReference type="GO" id="GO:0006355">
    <property type="term" value="P:regulation of DNA-templated transcription"/>
    <property type="evidence" value="ECO:0007669"/>
    <property type="project" value="InterPro"/>
</dbReference>
<evidence type="ECO:0000256" key="2">
    <source>
        <dbReference type="ARBA" id="ARBA00022840"/>
    </source>
</evidence>
<keyword evidence="2" id="KW-0067">ATP-binding</keyword>
<protein>
    <recommendedName>
        <fullName evidence="3">HTH luxR-type domain-containing protein</fullName>
    </recommendedName>
</protein>
<dbReference type="PROSITE" id="PS00622">
    <property type="entry name" value="HTH_LUXR_1"/>
    <property type="match status" value="1"/>
</dbReference>
<dbReference type="InterPro" id="IPR011990">
    <property type="entry name" value="TPR-like_helical_dom_sf"/>
</dbReference>
<dbReference type="InterPro" id="IPR000792">
    <property type="entry name" value="Tscrpt_reg_LuxR_C"/>
</dbReference>
<gene>
    <name evidence="4" type="ORF">SD37_10825</name>
</gene>
<dbReference type="Gene3D" id="3.40.50.300">
    <property type="entry name" value="P-loop containing nucleotide triphosphate hydrolases"/>
    <property type="match status" value="1"/>
</dbReference>
<dbReference type="GO" id="GO:0005524">
    <property type="term" value="F:ATP binding"/>
    <property type="evidence" value="ECO:0007669"/>
    <property type="project" value="UniProtKB-KW"/>
</dbReference>
<keyword evidence="1" id="KW-0547">Nucleotide-binding</keyword>
<dbReference type="SUPFAM" id="SSF48452">
    <property type="entry name" value="TPR-like"/>
    <property type="match status" value="1"/>
</dbReference>
<dbReference type="SUPFAM" id="SSF52540">
    <property type="entry name" value="P-loop containing nucleoside triphosphate hydrolases"/>
    <property type="match status" value="1"/>
</dbReference>
<evidence type="ECO:0000313" key="4">
    <source>
        <dbReference type="EMBL" id="ANN16085.1"/>
    </source>
</evidence>
<dbReference type="Proteomes" id="UP000093695">
    <property type="component" value="Chromosome"/>
</dbReference>
<dbReference type="GO" id="GO:0003677">
    <property type="term" value="F:DNA binding"/>
    <property type="evidence" value="ECO:0007669"/>
    <property type="project" value="InterPro"/>
</dbReference>
<dbReference type="InterPro" id="IPR041664">
    <property type="entry name" value="AAA_16"/>
</dbReference>
<dbReference type="PANTHER" id="PTHR16305">
    <property type="entry name" value="TESTICULAR SOLUBLE ADENYLYL CYCLASE"/>
    <property type="match status" value="1"/>
</dbReference>
<dbReference type="SUPFAM" id="SSF46894">
    <property type="entry name" value="C-terminal effector domain of the bipartite response regulators"/>
    <property type="match status" value="1"/>
</dbReference>
<dbReference type="KEGG" id="aori:SD37_10825"/>
<name>A0A193BV79_AMYOR</name>
<accession>A0A193BV79</accession>
<dbReference type="CDD" id="cd06170">
    <property type="entry name" value="LuxR_C_like"/>
    <property type="match status" value="1"/>
</dbReference>
<evidence type="ECO:0000256" key="1">
    <source>
        <dbReference type="ARBA" id="ARBA00022741"/>
    </source>
</evidence>
<dbReference type="STRING" id="31958.SD37_10825"/>
<proteinExistence type="predicted"/>